<comment type="caution">
    <text evidence="2">The sequence shown here is derived from an EMBL/GenBank/DDBJ whole genome shotgun (WGS) entry which is preliminary data.</text>
</comment>
<feature type="compositionally biased region" description="Polar residues" evidence="1">
    <location>
        <begin position="76"/>
        <end position="88"/>
    </location>
</feature>
<dbReference type="Proteomes" id="UP000005845">
    <property type="component" value="Unassembled WGS sequence"/>
</dbReference>
<dbReference type="AlphaFoldDB" id="H5TYF0"/>
<evidence type="ECO:0000256" key="1">
    <source>
        <dbReference type="SAM" id="MobiDB-lite"/>
    </source>
</evidence>
<organism evidence="2 3">
    <name type="scientific">Gordonia sputi NBRC 100414</name>
    <dbReference type="NCBI Taxonomy" id="1089453"/>
    <lineage>
        <taxon>Bacteria</taxon>
        <taxon>Bacillati</taxon>
        <taxon>Actinomycetota</taxon>
        <taxon>Actinomycetes</taxon>
        <taxon>Mycobacteriales</taxon>
        <taxon>Gordoniaceae</taxon>
        <taxon>Gordonia</taxon>
    </lineage>
</organism>
<evidence type="ECO:0000313" key="3">
    <source>
        <dbReference type="Proteomes" id="UP000005845"/>
    </source>
</evidence>
<proteinExistence type="predicted"/>
<gene>
    <name evidence="2" type="ORF">GOSPT_045_01460</name>
</gene>
<accession>H5TYF0</accession>
<name>H5TYF0_9ACTN</name>
<sequence>MPYTPPSNVHRISTRRGGNRIANLGYVDRNGVYRFRDGRTVQAAGYLVRADGTRESGTRLVIVQADGTLRFGPGSQDGQDSAGNTASGRHSVDSDYQATYDANPDAYDALPLTVFTVADGA</sequence>
<protein>
    <submittedName>
        <fullName evidence="2">Uncharacterized protein</fullName>
    </submittedName>
</protein>
<evidence type="ECO:0000313" key="2">
    <source>
        <dbReference type="EMBL" id="GAB38508.1"/>
    </source>
</evidence>
<reference evidence="2 3" key="1">
    <citation type="submission" date="2012-02" db="EMBL/GenBank/DDBJ databases">
        <title>Whole genome shotgun sequence of Gordonia sputi NBRC 100414.</title>
        <authorList>
            <person name="Yoshida I."/>
            <person name="Hosoyama A."/>
            <person name="Tsuchikane K."/>
            <person name="Katsumata H."/>
            <person name="Yamazaki S."/>
            <person name="Fujita N."/>
        </authorList>
    </citation>
    <scope>NUCLEOTIDE SEQUENCE [LARGE SCALE GENOMIC DNA]</scope>
    <source>
        <strain evidence="2 3">NBRC 100414</strain>
    </source>
</reference>
<keyword evidence="3" id="KW-1185">Reference proteome</keyword>
<dbReference type="RefSeq" id="WP_005204354.1">
    <property type="nucleotide sequence ID" value="NZ_BAFC01000045.1"/>
</dbReference>
<feature type="region of interest" description="Disordered" evidence="1">
    <location>
        <begin position="69"/>
        <end position="96"/>
    </location>
</feature>
<dbReference type="EMBL" id="BAFC01000045">
    <property type="protein sequence ID" value="GAB38508.1"/>
    <property type="molecule type" value="Genomic_DNA"/>
</dbReference>